<dbReference type="InterPro" id="IPR010982">
    <property type="entry name" value="Lambda_DNA-bd_dom_sf"/>
</dbReference>
<keyword evidence="4" id="KW-1185">Reference proteome</keyword>
<dbReference type="EMBL" id="JROI01000012">
    <property type="protein sequence ID" value="KGI77349.1"/>
    <property type="molecule type" value="Genomic_DNA"/>
</dbReference>
<evidence type="ECO:0000313" key="3">
    <source>
        <dbReference type="EMBL" id="MBB6182734.1"/>
    </source>
</evidence>
<dbReference type="PROSITE" id="PS50943">
    <property type="entry name" value="HTH_CROC1"/>
    <property type="match status" value="1"/>
</dbReference>
<dbReference type="GO" id="GO:0003677">
    <property type="term" value="F:DNA binding"/>
    <property type="evidence" value="ECO:0007669"/>
    <property type="project" value="InterPro"/>
</dbReference>
<accession>A0A099CU78</accession>
<dbReference type="SMART" id="SM00530">
    <property type="entry name" value="HTH_XRE"/>
    <property type="match status" value="1"/>
</dbReference>
<dbReference type="Gene3D" id="1.10.260.40">
    <property type="entry name" value="lambda repressor-like DNA-binding domains"/>
    <property type="match status" value="1"/>
</dbReference>
<dbReference type="CDD" id="cd00093">
    <property type="entry name" value="HTH_XRE"/>
    <property type="match status" value="1"/>
</dbReference>
<evidence type="ECO:0000259" key="1">
    <source>
        <dbReference type="PROSITE" id="PS50943"/>
    </source>
</evidence>
<dbReference type="AlphaFoldDB" id="A0A099CU78"/>
<comment type="caution">
    <text evidence="2">The sequence shown here is derived from an EMBL/GenBank/DDBJ whole genome shotgun (WGS) entry which is preliminary data.</text>
</comment>
<dbReference type="OrthoDB" id="5957901at2"/>
<feature type="domain" description="HTH cro/C1-type" evidence="1">
    <location>
        <begin position="14"/>
        <end position="68"/>
    </location>
</feature>
<proteinExistence type="predicted"/>
<dbReference type="InterPro" id="IPR001387">
    <property type="entry name" value="Cro/C1-type_HTH"/>
</dbReference>
<dbReference type="Proteomes" id="UP000560000">
    <property type="component" value="Unassembled WGS sequence"/>
</dbReference>
<reference evidence="2 4" key="1">
    <citation type="submission" date="2014-09" db="EMBL/GenBank/DDBJ databases">
        <title>Xanthomonadaceae 3.5X direct submission.</title>
        <authorList>
            <person name="Fang T."/>
            <person name="Wang H."/>
        </authorList>
    </citation>
    <scope>NUCLEOTIDE SEQUENCE [LARGE SCALE GENOMIC DNA]</scope>
    <source>
        <strain evidence="2 4">3.5X</strain>
    </source>
</reference>
<protein>
    <submittedName>
        <fullName evidence="3">HTH-type transcriptional regulator/antitoxin HipB</fullName>
    </submittedName>
</protein>
<sequence length="83" mass="9195">MDVIRVPEQVGAVLRAARLQQGMTQIEVAEKMGISPQAMSRLEKNAGRASFDRIHRLCLVLGLEVVLRPKSDAAMAKHTPSEW</sequence>
<dbReference type="Proteomes" id="UP000029708">
    <property type="component" value="Unassembled WGS sequence"/>
</dbReference>
<dbReference type="STRING" id="1543381.LF63_0110745"/>
<dbReference type="EMBL" id="JACHET010000001">
    <property type="protein sequence ID" value="MBB6182734.1"/>
    <property type="molecule type" value="Genomic_DNA"/>
</dbReference>
<dbReference type="Pfam" id="PF01381">
    <property type="entry name" value="HTH_3"/>
    <property type="match status" value="1"/>
</dbReference>
<dbReference type="RefSeq" id="WP_043101682.1">
    <property type="nucleotide sequence ID" value="NZ_JACHET010000001.1"/>
</dbReference>
<organism evidence="2 4">
    <name type="scientific">Oleiagrimonas soli</name>
    <dbReference type="NCBI Taxonomy" id="1543381"/>
    <lineage>
        <taxon>Bacteria</taxon>
        <taxon>Pseudomonadati</taxon>
        <taxon>Pseudomonadota</taxon>
        <taxon>Gammaproteobacteria</taxon>
        <taxon>Lysobacterales</taxon>
        <taxon>Rhodanobacteraceae</taxon>
        <taxon>Oleiagrimonas</taxon>
    </lineage>
</organism>
<dbReference type="HOGENOM" id="CLU_066192_47_2_6"/>
<evidence type="ECO:0000313" key="2">
    <source>
        <dbReference type="EMBL" id="KGI77349.1"/>
    </source>
</evidence>
<name>A0A099CU78_9GAMM</name>
<evidence type="ECO:0000313" key="4">
    <source>
        <dbReference type="Proteomes" id="UP000029708"/>
    </source>
</evidence>
<gene>
    <name evidence="3" type="ORF">HNQ86_000079</name>
    <name evidence="2" type="ORF">LF63_0110745</name>
</gene>
<evidence type="ECO:0000313" key="5">
    <source>
        <dbReference type="Proteomes" id="UP000560000"/>
    </source>
</evidence>
<dbReference type="SUPFAM" id="SSF47413">
    <property type="entry name" value="lambda repressor-like DNA-binding domains"/>
    <property type="match status" value="1"/>
</dbReference>
<reference evidence="3 5" key="2">
    <citation type="submission" date="2020-08" db="EMBL/GenBank/DDBJ databases">
        <title>Genomic Encyclopedia of Type Strains, Phase IV (KMG-IV): sequencing the most valuable type-strain genomes for metagenomic binning, comparative biology and taxonomic classification.</title>
        <authorList>
            <person name="Goeker M."/>
        </authorList>
    </citation>
    <scope>NUCLEOTIDE SEQUENCE [LARGE SCALE GENOMIC DNA]</scope>
    <source>
        <strain evidence="3 5">DSM 107085</strain>
    </source>
</reference>